<sequence length="121" mass="13333">MALLSILPASFSGFETVLTRLFLLIAVLIIGPWAGVLLYDLLLYAVRSITHEIPVVGGRALGKARPRAPSLAERPSGHRRKFNIAPLRNDSSAESTSGVTSETQDPRWRHIKEENDQDLAM</sequence>
<reference evidence="3" key="1">
    <citation type="journal article" date="2020" name="Stud. Mycol.">
        <title>101 Dothideomycetes genomes: a test case for predicting lifestyles and emergence of pathogens.</title>
        <authorList>
            <person name="Haridas S."/>
            <person name="Albert R."/>
            <person name="Binder M."/>
            <person name="Bloem J."/>
            <person name="Labutti K."/>
            <person name="Salamov A."/>
            <person name="Andreopoulos B."/>
            <person name="Baker S."/>
            <person name="Barry K."/>
            <person name="Bills G."/>
            <person name="Bluhm B."/>
            <person name="Cannon C."/>
            <person name="Castanera R."/>
            <person name="Culley D."/>
            <person name="Daum C."/>
            <person name="Ezra D."/>
            <person name="Gonzalez J."/>
            <person name="Henrissat B."/>
            <person name="Kuo A."/>
            <person name="Liang C."/>
            <person name="Lipzen A."/>
            <person name="Lutzoni F."/>
            <person name="Magnuson J."/>
            <person name="Mondo S."/>
            <person name="Nolan M."/>
            <person name="Ohm R."/>
            <person name="Pangilinan J."/>
            <person name="Park H.-J."/>
            <person name="Ramirez L."/>
            <person name="Alfaro M."/>
            <person name="Sun H."/>
            <person name="Tritt A."/>
            <person name="Yoshinaga Y."/>
            <person name="Zwiers L.-H."/>
            <person name="Turgeon B."/>
            <person name="Goodwin S."/>
            <person name="Spatafora J."/>
            <person name="Crous P."/>
            <person name="Grigoriev I."/>
        </authorList>
    </citation>
    <scope>NUCLEOTIDE SEQUENCE</scope>
    <source>
        <strain evidence="3">CBS 279.74</strain>
    </source>
</reference>
<keyword evidence="4" id="KW-1185">Reference proteome</keyword>
<evidence type="ECO:0000256" key="2">
    <source>
        <dbReference type="SAM" id="Phobius"/>
    </source>
</evidence>
<name>A0A6G1KIT8_9PLEO</name>
<accession>A0A6G1KIT8</accession>
<evidence type="ECO:0000256" key="1">
    <source>
        <dbReference type="SAM" id="MobiDB-lite"/>
    </source>
</evidence>
<feature type="region of interest" description="Disordered" evidence="1">
    <location>
        <begin position="62"/>
        <end position="121"/>
    </location>
</feature>
<evidence type="ECO:0000313" key="4">
    <source>
        <dbReference type="Proteomes" id="UP000799428"/>
    </source>
</evidence>
<keyword evidence="2" id="KW-0812">Transmembrane</keyword>
<dbReference type="Proteomes" id="UP000799428">
    <property type="component" value="Unassembled WGS sequence"/>
</dbReference>
<keyword evidence="2" id="KW-0472">Membrane</keyword>
<dbReference type="EMBL" id="MU005766">
    <property type="protein sequence ID" value="KAF2712277.1"/>
    <property type="molecule type" value="Genomic_DNA"/>
</dbReference>
<feature type="compositionally biased region" description="Basic and acidic residues" evidence="1">
    <location>
        <begin position="104"/>
        <end position="114"/>
    </location>
</feature>
<protein>
    <submittedName>
        <fullName evidence="3">Uncharacterized protein</fullName>
    </submittedName>
</protein>
<dbReference type="OrthoDB" id="5309803at2759"/>
<keyword evidence="2" id="KW-1133">Transmembrane helix</keyword>
<dbReference type="AlphaFoldDB" id="A0A6G1KIT8"/>
<feature type="transmembrane region" description="Helical" evidence="2">
    <location>
        <begin position="20"/>
        <end position="42"/>
    </location>
</feature>
<organism evidence="3 4">
    <name type="scientific">Pleomassaria siparia CBS 279.74</name>
    <dbReference type="NCBI Taxonomy" id="1314801"/>
    <lineage>
        <taxon>Eukaryota</taxon>
        <taxon>Fungi</taxon>
        <taxon>Dikarya</taxon>
        <taxon>Ascomycota</taxon>
        <taxon>Pezizomycotina</taxon>
        <taxon>Dothideomycetes</taxon>
        <taxon>Pleosporomycetidae</taxon>
        <taxon>Pleosporales</taxon>
        <taxon>Pleomassariaceae</taxon>
        <taxon>Pleomassaria</taxon>
    </lineage>
</organism>
<feature type="compositionally biased region" description="Polar residues" evidence="1">
    <location>
        <begin position="89"/>
        <end position="103"/>
    </location>
</feature>
<evidence type="ECO:0000313" key="3">
    <source>
        <dbReference type="EMBL" id="KAF2712277.1"/>
    </source>
</evidence>
<proteinExistence type="predicted"/>
<gene>
    <name evidence="3" type="ORF">K504DRAFT_372681</name>
</gene>